<dbReference type="Proteomes" id="UP000181992">
    <property type="component" value="Unassembled WGS sequence"/>
</dbReference>
<protein>
    <submittedName>
        <fullName evidence="2">Uncharacterized protein</fullName>
    </submittedName>
</protein>
<dbReference type="STRING" id="1805281.AUJ77_03370"/>
<reference evidence="2 3" key="1">
    <citation type="journal article" date="2016" name="Environ. Microbiol.">
        <title>Genomic resolution of a cold subsurface aquifer community provides metabolic insights for novel microbes adapted to high CO concentrations.</title>
        <authorList>
            <person name="Probst A.J."/>
            <person name="Castelle C.J."/>
            <person name="Singh A."/>
            <person name="Brown C.T."/>
            <person name="Anantharaman K."/>
            <person name="Sharon I."/>
            <person name="Hug L.A."/>
            <person name="Burstein D."/>
            <person name="Emerson J.B."/>
            <person name="Thomas B.C."/>
            <person name="Banfield J.F."/>
        </authorList>
    </citation>
    <scope>NUCLEOTIDE SEQUENCE [LARGE SCALE GENOMIC DNA]</scope>
    <source>
        <strain evidence="2">CG1_02_43_90</strain>
    </source>
</reference>
<keyword evidence="1" id="KW-1133">Transmembrane helix</keyword>
<accession>A0A1J4UZR8</accession>
<evidence type="ECO:0000313" key="3">
    <source>
        <dbReference type="Proteomes" id="UP000181992"/>
    </source>
</evidence>
<dbReference type="AlphaFoldDB" id="A0A1J4UZR8"/>
<sequence length="155" mass="18412">MGIMVLVYILVELNIINREVAMGFHMFFGLFLGGFLFALCIVGLVEMLDWHGARKELFPFPQKETRRRKLKIILCYVVAFFFGCSVALRWGDLLHDPFYRVRLWWYRLCVRKDEFHSSLDMDVIAMANMNAIQQEAYTLDLARRRRIAHLRDMDE</sequence>
<gene>
    <name evidence="2" type="ORF">AUJ77_03370</name>
</gene>
<feature type="transmembrane region" description="Helical" evidence="1">
    <location>
        <begin position="20"/>
        <end position="45"/>
    </location>
</feature>
<keyword evidence="1" id="KW-0812">Transmembrane</keyword>
<proteinExistence type="predicted"/>
<dbReference type="EMBL" id="MNVN01000019">
    <property type="protein sequence ID" value="OIO30388.1"/>
    <property type="molecule type" value="Genomic_DNA"/>
</dbReference>
<evidence type="ECO:0000256" key="1">
    <source>
        <dbReference type="SAM" id="Phobius"/>
    </source>
</evidence>
<organism evidence="2 3">
    <name type="scientific">Candidatus Nomurabacteria bacterium CG1_02_43_90</name>
    <dbReference type="NCBI Taxonomy" id="1805281"/>
    <lineage>
        <taxon>Bacteria</taxon>
        <taxon>Candidatus Nomuraibacteriota</taxon>
    </lineage>
</organism>
<name>A0A1J4UZR8_9BACT</name>
<feature type="transmembrane region" description="Helical" evidence="1">
    <location>
        <begin position="72"/>
        <end position="91"/>
    </location>
</feature>
<keyword evidence="1" id="KW-0472">Membrane</keyword>
<comment type="caution">
    <text evidence="2">The sequence shown here is derived from an EMBL/GenBank/DDBJ whole genome shotgun (WGS) entry which is preliminary data.</text>
</comment>
<evidence type="ECO:0000313" key="2">
    <source>
        <dbReference type="EMBL" id="OIO30388.1"/>
    </source>
</evidence>